<comment type="caution">
    <text evidence="1">The sequence shown here is derived from an EMBL/GenBank/DDBJ whole genome shotgun (WGS) entry which is preliminary data.</text>
</comment>
<dbReference type="EMBL" id="CAJVCH010020195">
    <property type="protein sequence ID" value="CAG7688630.1"/>
    <property type="molecule type" value="Genomic_DNA"/>
</dbReference>
<evidence type="ECO:0008006" key="3">
    <source>
        <dbReference type="Google" id="ProtNLM"/>
    </source>
</evidence>
<name>A0A8J2J5D7_9HEXA</name>
<dbReference type="PANTHER" id="PTHR47537">
    <property type="entry name" value="CUBILIN"/>
    <property type="match status" value="1"/>
</dbReference>
<accession>A0A8J2J5D7</accession>
<dbReference type="InterPro" id="IPR053207">
    <property type="entry name" value="Non-NMDA_GluR_Accessory"/>
</dbReference>
<dbReference type="AlphaFoldDB" id="A0A8J2J5D7"/>
<dbReference type="OrthoDB" id="6693567at2759"/>
<organism evidence="1 2">
    <name type="scientific">Allacma fusca</name>
    <dbReference type="NCBI Taxonomy" id="39272"/>
    <lineage>
        <taxon>Eukaryota</taxon>
        <taxon>Metazoa</taxon>
        <taxon>Ecdysozoa</taxon>
        <taxon>Arthropoda</taxon>
        <taxon>Hexapoda</taxon>
        <taxon>Collembola</taxon>
        <taxon>Symphypleona</taxon>
        <taxon>Sminthuridae</taxon>
        <taxon>Allacma</taxon>
    </lineage>
</organism>
<dbReference type="Proteomes" id="UP000708208">
    <property type="component" value="Unassembled WGS sequence"/>
</dbReference>
<dbReference type="PANTHER" id="PTHR47537:SF3">
    <property type="entry name" value="CUB DOMAIN-CONTAINING PROTEIN"/>
    <property type="match status" value="1"/>
</dbReference>
<gene>
    <name evidence="1" type="ORF">AFUS01_LOCUS3362</name>
</gene>
<keyword evidence="2" id="KW-1185">Reference proteome</keyword>
<feature type="non-terminal residue" evidence="1">
    <location>
        <position position="1"/>
    </location>
</feature>
<protein>
    <recommendedName>
        <fullName evidence="3">CUB domain-containing protein</fullName>
    </recommendedName>
</protein>
<dbReference type="GO" id="GO:0005886">
    <property type="term" value="C:plasma membrane"/>
    <property type="evidence" value="ECO:0007669"/>
    <property type="project" value="TreeGrafter"/>
</dbReference>
<evidence type="ECO:0000313" key="1">
    <source>
        <dbReference type="EMBL" id="CAG7688630.1"/>
    </source>
</evidence>
<proteinExistence type="predicted"/>
<reference evidence="1" key="1">
    <citation type="submission" date="2021-06" db="EMBL/GenBank/DDBJ databases">
        <authorList>
            <person name="Hodson N. C."/>
            <person name="Mongue J. A."/>
            <person name="Jaron S. K."/>
        </authorList>
    </citation>
    <scope>NUCLEOTIDE SEQUENCE</scope>
</reference>
<sequence length="235" mass="27280">VSNGRDSPLLRICNNQSESLRSCEFKLNRNNSRPCGRDESYTSSSNQMTLITRTGAGTILDQLRFKVYYEFIDTKQDGLELRKPCNRLITQSGNFHSPKNTFFYGRGGKRNSKCVYQFMPGTISLDFNLLDSQTCATSFNRQTHRYECASSLNYATNSQIPHRMTGKIRYYKVYNNETRIQVSCFCTNVKGSLRFTSKYSQQVEIVLENMESWVDSSHFYFNGRYFISHFPNLFT</sequence>
<evidence type="ECO:0000313" key="2">
    <source>
        <dbReference type="Proteomes" id="UP000708208"/>
    </source>
</evidence>